<reference evidence="10 12" key="1">
    <citation type="journal article" date="2016" name="BMC Genomics">
        <title>Consensus pan-genome assembly of the specialised wine bacterium Oenococcus oeni.</title>
        <authorList>
            <person name="Sternes P.R."/>
            <person name="Borneman A.R."/>
        </authorList>
    </citation>
    <scope>NUCLEOTIDE SEQUENCE [LARGE SCALE GENOMIC DNA]</scope>
    <source>
        <strain evidence="10 12">AWRIB661</strain>
    </source>
</reference>
<dbReference type="SUPFAM" id="SSF103473">
    <property type="entry name" value="MFS general substrate transporter"/>
    <property type="match status" value="1"/>
</dbReference>
<reference evidence="9" key="3">
    <citation type="submission" date="2019-10" db="EMBL/GenBank/DDBJ databases">
        <title>Malate fermentation in French cider.</title>
        <authorList>
            <person name="Cousin F.J."/>
            <person name="Medina Fernandez S."/>
            <person name="Misery B."/>
            <person name="Laplace J.-M."/>
            <person name="Cretenet M."/>
        </authorList>
    </citation>
    <scope>NUCLEOTIDE SEQUENCE</scope>
    <source>
        <strain evidence="9">UCMA15129</strain>
    </source>
</reference>
<feature type="transmembrane region" description="Helical" evidence="7">
    <location>
        <begin position="176"/>
        <end position="198"/>
    </location>
</feature>
<protein>
    <submittedName>
        <fullName evidence="10">MFS transporter</fullName>
    </submittedName>
</protein>
<keyword evidence="3" id="KW-1003">Cell membrane</keyword>
<dbReference type="InterPro" id="IPR020846">
    <property type="entry name" value="MFS_dom"/>
</dbReference>
<evidence type="ECO:0000256" key="2">
    <source>
        <dbReference type="ARBA" id="ARBA00022448"/>
    </source>
</evidence>
<feature type="transmembrane region" description="Helical" evidence="7">
    <location>
        <begin position="219"/>
        <end position="240"/>
    </location>
</feature>
<feature type="transmembrane region" description="Helical" evidence="7">
    <location>
        <begin position="91"/>
        <end position="109"/>
    </location>
</feature>
<dbReference type="Proteomes" id="UP001281024">
    <property type="component" value="Unassembled WGS sequence"/>
</dbReference>
<dbReference type="Pfam" id="PF07690">
    <property type="entry name" value="MFS_1"/>
    <property type="match status" value="1"/>
</dbReference>
<keyword evidence="4 7" id="KW-0812">Transmembrane</keyword>
<keyword evidence="6 7" id="KW-0472">Membrane</keyword>
<feature type="transmembrane region" description="Helical" evidence="7">
    <location>
        <begin position="260"/>
        <end position="277"/>
    </location>
</feature>
<feature type="domain" description="Major facilitator superfamily (MFS) profile" evidence="8">
    <location>
        <begin position="222"/>
        <end position="401"/>
    </location>
</feature>
<dbReference type="EMBL" id="MLOK01000010">
    <property type="protein sequence ID" value="OIM22109.1"/>
    <property type="molecule type" value="Genomic_DNA"/>
</dbReference>
<evidence type="ECO:0000256" key="5">
    <source>
        <dbReference type="ARBA" id="ARBA00022989"/>
    </source>
</evidence>
<evidence type="ECO:0000313" key="9">
    <source>
        <dbReference type="EMBL" id="MDV7714965.1"/>
    </source>
</evidence>
<dbReference type="Gene3D" id="1.20.1250.20">
    <property type="entry name" value="MFS general substrate transporter like domains"/>
    <property type="match status" value="2"/>
</dbReference>
<evidence type="ECO:0000313" key="10">
    <source>
        <dbReference type="EMBL" id="OIM22109.1"/>
    </source>
</evidence>
<dbReference type="EMBL" id="WERV01000003">
    <property type="protein sequence ID" value="MDV7714965.1"/>
    <property type="molecule type" value="Genomic_DNA"/>
</dbReference>
<feature type="transmembrane region" description="Helical" evidence="7">
    <location>
        <begin position="289"/>
        <end position="306"/>
    </location>
</feature>
<feature type="transmembrane region" description="Helical" evidence="7">
    <location>
        <begin position="373"/>
        <end position="395"/>
    </location>
</feature>
<feature type="transmembrane region" description="Helical" evidence="7">
    <location>
        <begin position="115"/>
        <end position="136"/>
    </location>
</feature>
<dbReference type="EMBL" id="LR031358">
    <property type="protein sequence ID" value="VDB97101.1"/>
    <property type="molecule type" value="Genomic_DNA"/>
</dbReference>
<dbReference type="AlphaFoldDB" id="A0A6H3GI55"/>
<dbReference type="PROSITE" id="PS50850">
    <property type="entry name" value="MFS"/>
    <property type="match status" value="1"/>
</dbReference>
<dbReference type="Proteomes" id="UP000294726">
    <property type="component" value="Chromosome"/>
</dbReference>
<dbReference type="InterPro" id="IPR011701">
    <property type="entry name" value="MFS"/>
</dbReference>
<feature type="transmembrane region" description="Helical" evidence="7">
    <location>
        <begin position="26"/>
        <end position="46"/>
    </location>
</feature>
<dbReference type="GO" id="GO:0022857">
    <property type="term" value="F:transmembrane transporter activity"/>
    <property type="evidence" value="ECO:0007669"/>
    <property type="project" value="InterPro"/>
</dbReference>
<dbReference type="Proteomes" id="UP000181728">
    <property type="component" value="Unassembled WGS sequence"/>
</dbReference>
<sequence>MDTPVEDKKPVRRPPFFPKPKKLKAFYIYLEYLIGNAASAMTWPVTSLYLHNYLHQSFFVTGIVLMFGSIVSMVASWAAGLMFDHWRPYHSFLISLFLALFGSLMMFFFHDWPVYAIWLMLLNFGIGMFQTLINSYGSHIAAASPKKFFSNMAIMLNIGTVIGTFFGTWIFDKLNIQGMMFLGIIFYLLMLFIAIIFFRIKIRPIAEIPKNKRELHLHYSHLLLAIGALTMMTYLTYQFWETVMSPHMVSLGMTIEQYGYLWTINGIVIIVFQNWVTKVTSNWSLRKSVSIGTMIFAITFPPLIWADKFWEMVIITIVLVIGEMLFSPGTTTWVSQIVPEQFQGQGMAFVSAAISLGRSIGPLYAGIFMDRGWIFALFMSSFVALVLLDGLVFLLGKKQAI</sequence>
<dbReference type="PANTHER" id="PTHR23517:SF10">
    <property type="entry name" value="MAJOR FACILITATOR SUPERFAMILY (MFS) PROFILE DOMAIN-CONTAINING PROTEIN"/>
    <property type="match status" value="1"/>
</dbReference>
<feature type="transmembrane region" description="Helical" evidence="7">
    <location>
        <begin position="346"/>
        <end position="367"/>
    </location>
</feature>
<dbReference type="PANTHER" id="PTHR23517">
    <property type="entry name" value="RESISTANCE PROTEIN MDTM, PUTATIVE-RELATED-RELATED"/>
    <property type="match status" value="1"/>
</dbReference>
<evidence type="ECO:0000313" key="13">
    <source>
        <dbReference type="Proteomes" id="UP000294726"/>
    </source>
</evidence>
<dbReference type="InterPro" id="IPR036259">
    <property type="entry name" value="MFS_trans_sf"/>
</dbReference>
<dbReference type="InterPro" id="IPR050171">
    <property type="entry name" value="MFS_Transporters"/>
</dbReference>
<dbReference type="RefSeq" id="WP_002823074.1">
    <property type="nucleotide sequence ID" value="NZ_CP038451.1"/>
</dbReference>
<evidence type="ECO:0000256" key="7">
    <source>
        <dbReference type="SAM" id="Phobius"/>
    </source>
</evidence>
<name>A0A6H3GI55_OENOE</name>
<evidence type="ECO:0000256" key="6">
    <source>
        <dbReference type="ARBA" id="ARBA00023136"/>
    </source>
</evidence>
<evidence type="ECO:0000313" key="12">
    <source>
        <dbReference type="Proteomes" id="UP000181728"/>
    </source>
</evidence>
<keyword evidence="5 7" id="KW-1133">Transmembrane helix</keyword>
<proteinExistence type="predicted"/>
<evidence type="ECO:0000256" key="3">
    <source>
        <dbReference type="ARBA" id="ARBA00022475"/>
    </source>
</evidence>
<evidence type="ECO:0000256" key="4">
    <source>
        <dbReference type="ARBA" id="ARBA00022692"/>
    </source>
</evidence>
<keyword evidence="2" id="KW-0813">Transport</keyword>
<gene>
    <name evidence="10" type="ORF">ATX59_00720</name>
    <name evidence="9" type="ORF">GA838_04170</name>
    <name evidence="11" type="ORF">OENI_0136</name>
</gene>
<accession>A0A6H3GI55</accession>
<reference evidence="11 13" key="2">
    <citation type="submission" date="2018-08" db="EMBL/GenBank/DDBJ databases">
        <authorList>
            <person name="Lorentzen P. G. S. M."/>
        </authorList>
    </citation>
    <scope>NUCLEOTIDE SEQUENCE [LARGE SCALE GENOMIC DNA]</scope>
    <source>
        <strain evidence="11 13">CRBO_1381</strain>
    </source>
</reference>
<comment type="subcellular location">
    <subcellularLocation>
        <location evidence="1">Cell membrane</location>
        <topology evidence="1">Multi-pass membrane protein</topology>
    </subcellularLocation>
</comment>
<feature type="transmembrane region" description="Helical" evidence="7">
    <location>
        <begin position="312"/>
        <end position="334"/>
    </location>
</feature>
<evidence type="ECO:0000313" key="11">
    <source>
        <dbReference type="EMBL" id="VDB97101.1"/>
    </source>
</evidence>
<feature type="transmembrane region" description="Helical" evidence="7">
    <location>
        <begin position="58"/>
        <end position="79"/>
    </location>
</feature>
<dbReference type="GO" id="GO:0005886">
    <property type="term" value="C:plasma membrane"/>
    <property type="evidence" value="ECO:0007669"/>
    <property type="project" value="UniProtKB-SubCell"/>
</dbReference>
<evidence type="ECO:0000256" key="1">
    <source>
        <dbReference type="ARBA" id="ARBA00004651"/>
    </source>
</evidence>
<feature type="transmembrane region" description="Helical" evidence="7">
    <location>
        <begin position="148"/>
        <end position="170"/>
    </location>
</feature>
<organism evidence="10 12">
    <name type="scientific">Oenococcus oeni</name>
    <name type="common">Leuconostoc oenos</name>
    <dbReference type="NCBI Taxonomy" id="1247"/>
    <lineage>
        <taxon>Bacteria</taxon>
        <taxon>Bacillati</taxon>
        <taxon>Bacillota</taxon>
        <taxon>Bacilli</taxon>
        <taxon>Lactobacillales</taxon>
        <taxon>Lactobacillaceae</taxon>
        <taxon>Oenococcus</taxon>
    </lineage>
</organism>
<evidence type="ECO:0000259" key="8">
    <source>
        <dbReference type="PROSITE" id="PS50850"/>
    </source>
</evidence>